<evidence type="ECO:0000313" key="1">
    <source>
        <dbReference type="EMBL" id="TNC20865.1"/>
    </source>
</evidence>
<dbReference type="Proteomes" id="UP000305546">
    <property type="component" value="Unassembled WGS sequence"/>
</dbReference>
<keyword evidence="2" id="KW-1185">Reference proteome</keyword>
<name>A0A5C4LWB0_9PSEU</name>
<accession>A0A5C4LWB0</accession>
<feature type="non-terminal residue" evidence="1">
    <location>
        <position position="168"/>
    </location>
</feature>
<dbReference type="RefSeq" id="WP_200834726.1">
    <property type="nucleotide sequence ID" value="NZ_VDFW01000039.1"/>
</dbReference>
<protein>
    <submittedName>
        <fullName evidence="1">Uncharacterized protein</fullName>
    </submittedName>
</protein>
<evidence type="ECO:0000313" key="2">
    <source>
        <dbReference type="Proteomes" id="UP000305546"/>
    </source>
</evidence>
<dbReference type="EMBL" id="VDFW01000039">
    <property type="protein sequence ID" value="TNC20865.1"/>
    <property type="molecule type" value="Genomic_DNA"/>
</dbReference>
<organism evidence="1 2">
    <name type="scientific">Amycolatopsis alkalitolerans</name>
    <dbReference type="NCBI Taxonomy" id="2547244"/>
    <lineage>
        <taxon>Bacteria</taxon>
        <taxon>Bacillati</taxon>
        <taxon>Actinomycetota</taxon>
        <taxon>Actinomycetes</taxon>
        <taxon>Pseudonocardiales</taxon>
        <taxon>Pseudonocardiaceae</taxon>
        <taxon>Amycolatopsis</taxon>
    </lineage>
</organism>
<proteinExistence type="predicted"/>
<reference evidence="1 2" key="1">
    <citation type="submission" date="2019-06" db="EMBL/GenBank/DDBJ databases">
        <title>Amycolatopsis alkalitolerans sp. nov., isolated from Gastrodia elata Blume.</title>
        <authorList>
            <person name="Narsing Rao M.P."/>
            <person name="Li W.J."/>
        </authorList>
    </citation>
    <scope>NUCLEOTIDE SEQUENCE [LARGE SCALE GENOMIC DNA]</scope>
    <source>
        <strain evidence="1 2">SYSUP0005</strain>
    </source>
</reference>
<dbReference type="NCBIfam" id="NF038175">
    <property type="entry name" value="IniB_NTERM"/>
    <property type="match status" value="1"/>
</dbReference>
<sequence length="168" mass="16254">MSLPAQTLHDFVLNLLTDDAARSAFAADPTAALANAGLSDVTPQDIQDVAPLVADYAPAPAADALESVMSSLPAGAAQGGLQGAIAQLAAVADAAHSLPVSLPGTSAAERSLPLDTSGLPVATPDLSGLPVATPDLGDLPASVPSLSDLPTGGLPIATPDLGGLPVGG</sequence>
<gene>
    <name evidence="1" type="ORF">FG385_29695</name>
</gene>
<comment type="caution">
    <text evidence="1">The sequence shown here is derived from an EMBL/GenBank/DDBJ whole genome shotgun (WGS) entry which is preliminary data.</text>
</comment>
<dbReference type="AlphaFoldDB" id="A0A5C4LWB0"/>
<dbReference type="InterPro" id="IPR049709">
    <property type="entry name" value="IniB-like_N"/>
</dbReference>